<dbReference type="FunFam" id="2.60.40.1110:FF:000004">
    <property type="entry name" value="Voltage-sensor containing phosphatase"/>
    <property type="match status" value="1"/>
</dbReference>
<feature type="domain" description="C2 tensin-type" evidence="8">
    <location>
        <begin position="332"/>
        <end position="469"/>
    </location>
</feature>
<gene>
    <name evidence="9" type="ORF">BSL78_22238</name>
</gene>
<feature type="domain" description="Phosphatase tensin-type" evidence="7">
    <location>
        <begin position="179"/>
        <end position="325"/>
    </location>
</feature>
<evidence type="ECO:0000256" key="2">
    <source>
        <dbReference type="ARBA" id="ARBA00022692"/>
    </source>
</evidence>
<dbReference type="PANTHER" id="PTHR12305">
    <property type="entry name" value="PHOSPHATASE WITH HOMOLOGY TO TENSIN"/>
    <property type="match status" value="1"/>
</dbReference>
<dbReference type="Gene3D" id="1.20.120.350">
    <property type="entry name" value="Voltage-gated potassium channels. Chain C"/>
    <property type="match status" value="1"/>
</dbReference>
<sequence length="480" mass="55368">MESVDPFDVGIPANGQIQYIPDGKDMKLSKHTKRRLKVKKFVEHLYVRILGVIIVIVDISIVIADIAADPKNKKAIEIYDVISLTIWCYFFVEISLRIFANGRMFFRTPFPDIMDLCIVIITGVVTFTYIIADFTGANSDYGKLILACRFIRVVMLARLISERRHLTKASRRMVSENKRRYRSDGFDLDLTYITDRVIASSFPSSGSQSFYRNSIADVSRFLNSKHAGHYRVCNLCSEKHYDESFFNNRVPDFLSMTIMCPYYRRTGLMISCWLLENGLYRTAEECLKHFGDRRTDYVEGSKFQGVQTPSQGRYVNYYEKLKHEYDGKIPPPRKLKLRSIKLEKLSGIGKGDGRDLSFKVFCDKQKVHQGRFDGNVNCKAIYDHGTDILSCTVLNCPQLSGNIKIKFESNSKKVPKSYDKCAFFFWLHSSFFEGDRLRLTRDEIDNPHLPRNQHVYPPEFALEVHLSEVHDTPETSTSSL</sequence>
<dbReference type="PROSITE" id="PS51181">
    <property type="entry name" value="PPASE_TENSIN"/>
    <property type="match status" value="1"/>
</dbReference>
<feature type="transmembrane region" description="Helical" evidence="6">
    <location>
        <begin position="112"/>
        <end position="132"/>
    </location>
</feature>
<dbReference type="GO" id="GO:0016020">
    <property type="term" value="C:membrane"/>
    <property type="evidence" value="ECO:0007669"/>
    <property type="project" value="UniProtKB-SubCell"/>
</dbReference>
<dbReference type="OrthoDB" id="16692at2759"/>
<comment type="caution">
    <text evidence="9">The sequence shown here is derived from an EMBL/GenBank/DDBJ whole genome shotgun (WGS) entry which is preliminary data.</text>
</comment>
<feature type="transmembrane region" description="Helical" evidence="6">
    <location>
        <begin position="45"/>
        <end position="66"/>
    </location>
</feature>
<protein>
    <submittedName>
        <fullName evidence="9">Putative phosphatidylinositol 3,4,5-trisphosphate 3-phosphatase TPTE2</fullName>
    </submittedName>
</protein>
<evidence type="ECO:0000256" key="3">
    <source>
        <dbReference type="ARBA" id="ARBA00022801"/>
    </source>
</evidence>
<accession>A0A2G8JYQ1</accession>
<keyword evidence="10" id="KW-1185">Reference proteome</keyword>
<evidence type="ECO:0000256" key="5">
    <source>
        <dbReference type="ARBA" id="ARBA00023136"/>
    </source>
</evidence>
<dbReference type="Pfam" id="PF10409">
    <property type="entry name" value="PTEN_C2"/>
    <property type="match status" value="1"/>
</dbReference>
<keyword evidence="3" id="KW-0378">Hydrolase</keyword>
<dbReference type="EMBL" id="MRZV01001073">
    <property type="protein sequence ID" value="PIK40906.1"/>
    <property type="molecule type" value="Genomic_DNA"/>
</dbReference>
<dbReference type="PROSITE" id="PS51182">
    <property type="entry name" value="C2_TENSIN"/>
    <property type="match status" value="1"/>
</dbReference>
<evidence type="ECO:0000259" key="8">
    <source>
        <dbReference type="PROSITE" id="PS51182"/>
    </source>
</evidence>
<dbReference type="SUPFAM" id="SSF52799">
    <property type="entry name" value="(Phosphotyrosine protein) phosphatases II"/>
    <property type="match status" value="1"/>
</dbReference>
<evidence type="ECO:0000259" key="7">
    <source>
        <dbReference type="PROSITE" id="PS51181"/>
    </source>
</evidence>
<keyword evidence="4 6" id="KW-1133">Transmembrane helix</keyword>
<dbReference type="Gene3D" id="3.90.190.10">
    <property type="entry name" value="Protein tyrosine phosphatase superfamily"/>
    <property type="match status" value="2"/>
</dbReference>
<evidence type="ECO:0000313" key="10">
    <source>
        <dbReference type="Proteomes" id="UP000230750"/>
    </source>
</evidence>
<dbReference type="Proteomes" id="UP000230750">
    <property type="component" value="Unassembled WGS sequence"/>
</dbReference>
<dbReference type="InterPro" id="IPR035892">
    <property type="entry name" value="C2_domain_sf"/>
</dbReference>
<name>A0A2G8JYQ1_STIJA</name>
<evidence type="ECO:0000313" key="9">
    <source>
        <dbReference type="EMBL" id="PIK40906.1"/>
    </source>
</evidence>
<dbReference type="STRING" id="307972.A0A2G8JYQ1"/>
<comment type="subcellular location">
    <subcellularLocation>
        <location evidence="1">Membrane</location>
        <topology evidence="1">Multi-pass membrane protein</topology>
    </subcellularLocation>
</comment>
<dbReference type="Gene3D" id="2.60.40.1110">
    <property type="match status" value="1"/>
</dbReference>
<dbReference type="GO" id="GO:0016314">
    <property type="term" value="F:phosphatidylinositol-3,4,5-trisphosphate 3-phosphatase activity"/>
    <property type="evidence" value="ECO:0007669"/>
    <property type="project" value="TreeGrafter"/>
</dbReference>
<dbReference type="SUPFAM" id="SSF81324">
    <property type="entry name" value="Voltage-gated potassium channels"/>
    <property type="match status" value="1"/>
</dbReference>
<dbReference type="InterPro" id="IPR027359">
    <property type="entry name" value="Volt_channel_dom_sf"/>
</dbReference>
<dbReference type="PANTHER" id="PTHR12305:SF60">
    <property type="entry name" value="PHOSPHATIDYLINOSITOL 3,4,5-TRISPHOSPHATE 3-PHOSPHATASE TPTE2-RELATED"/>
    <property type="match status" value="1"/>
</dbReference>
<dbReference type="AlphaFoldDB" id="A0A2G8JYQ1"/>
<keyword evidence="5 6" id="KW-0472">Membrane</keyword>
<dbReference type="SUPFAM" id="SSF49562">
    <property type="entry name" value="C2 domain (Calcium/lipid-binding domain, CaLB)"/>
    <property type="match status" value="1"/>
</dbReference>
<dbReference type="InterPro" id="IPR014020">
    <property type="entry name" value="Tensin_C2-dom"/>
</dbReference>
<keyword evidence="2 6" id="KW-0812">Transmembrane</keyword>
<organism evidence="9 10">
    <name type="scientific">Stichopus japonicus</name>
    <name type="common">Sea cucumber</name>
    <dbReference type="NCBI Taxonomy" id="307972"/>
    <lineage>
        <taxon>Eukaryota</taxon>
        <taxon>Metazoa</taxon>
        <taxon>Echinodermata</taxon>
        <taxon>Eleutherozoa</taxon>
        <taxon>Echinozoa</taxon>
        <taxon>Holothuroidea</taxon>
        <taxon>Aspidochirotacea</taxon>
        <taxon>Aspidochirotida</taxon>
        <taxon>Stichopodidae</taxon>
        <taxon>Apostichopus</taxon>
    </lineage>
</organism>
<evidence type="ECO:0000256" key="4">
    <source>
        <dbReference type="ARBA" id="ARBA00022989"/>
    </source>
</evidence>
<evidence type="ECO:0000256" key="1">
    <source>
        <dbReference type="ARBA" id="ARBA00004141"/>
    </source>
</evidence>
<dbReference type="InterPro" id="IPR051281">
    <property type="entry name" value="Dual-spec_lipid-protein_phosph"/>
</dbReference>
<dbReference type="SMART" id="SM01326">
    <property type="entry name" value="PTEN_C2"/>
    <property type="match status" value="1"/>
</dbReference>
<evidence type="ECO:0000256" key="6">
    <source>
        <dbReference type="SAM" id="Phobius"/>
    </source>
</evidence>
<dbReference type="GO" id="GO:0005829">
    <property type="term" value="C:cytosol"/>
    <property type="evidence" value="ECO:0007669"/>
    <property type="project" value="TreeGrafter"/>
</dbReference>
<dbReference type="InterPro" id="IPR029021">
    <property type="entry name" value="Prot-tyrosine_phosphatase-like"/>
</dbReference>
<reference evidence="9 10" key="1">
    <citation type="journal article" date="2017" name="PLoS Biol.">
        <title>The sea cucumber genome provides insights into morphological evolution and visceral regeneration.</title>
        <authorList>
            <person name="Zhang X."/>
            <person name="Sun L."/>
            <person name="Yuan J."/>
            <person name="Sun Y."/>
            <person name="Gao Y."/>
            <person name="Zhang L."/>
            <person name="Li S."/>
            <person name="Dai H."/>
            <person name="Hamel J.F."/>
            <person name="Liu C."/>
            <person name="Yu Y."/>
            <person name="Liu S."/>
            <person name="Lin W."/>
            <person name="Guo K."/>
            <person name="Jin S."/>
            <person name="Xu P."/>
            <person name="Storey K.B."/>
            <person name="Huan P."/>
            <person name="Zhang T."/>
            <person name="Zhou Y."/>
            <person name="Zhang J."/>
            <person name="Lin C."/>
            <person name="Li X."/>
            <person name="Xing L."/>
            <person name="Huo D."/>
            <person name="Sun M."/>
            <person name="Wang L."/>
            <person name="Mercier A."/>
            <person name="Li F."/>
            <person name="Yang H."/>
            <person name="Xiang J."/>
        </authorList>
    </citation>
    <scope>NUCLEOTIDE SEQUENCE [LARGE SCALE GENOMIC DNA]</scope>
    <source>
        <strain evidence="9">Shaxun</strain>
        <tissue evidence="9">Muscle</tissue>
    </source>
</reference>
<dbReference type="InterPro" id="IPR029023">
    <property type="entry name" value="Tensin_phosphatase"/>
</dbReference>
<proteinExistence type="predicted"/>
<feature type="transmembrane region" description="Helical" evidence="6">
    <location>
        <begin position="78"/>
        <end position="100"/>
    </location>
</feature>